<dbReference type="Proteomes" id="UP000283530">
    <property type="component" value="Unassembled WGS sequence"/>
</dbReference>
<reference evidence="1 2" key="1">
    <citation type="journal article" date="2019" name="Nat. Plants">
        <title>Stout camphor tree genome fills gaps in understanding of flowering plant genome evolution.</title>
        <authorList>
            <person name="Chaw S.M."/>
            <person name="Liu Y.C."/>
            <person name="Wu Y.W."/>
            <person name="Wang H.Y."/>
            <person name="Lin C.I."/>
            <person name="Wu C.S."/>
            <person name="Ke H.M."/>
            <person name="Chang L.Y."/>
            <person name="Hsu C.Y."/>
            <person name="Yang H.T."/>
            <person name="Sudianto E."/>
            <person name="Hsu M.H."/>
            <person name="Wu K.P."/>
            <person name="Wang L.N."/>
            <person name="Leebens-Mack J.H."/>
            <person name="Tsai I.J."/>
        </authorList>
    </citation>
    <scope>NUCLEOTIDE SEQUENCE [LARGE SCALE GENOMIC DNA]</scope>
    <source>
        <strain evidence="2">cv. Chaw 1501</strain>
        <tissue evidence="1">Young leaves</tissue>
    </source>
</reference>
<name>A0A3S3NBQ2_9MAGN</name>
<proteinExistence type="predicted"/>
<sequence length="121" mass="13522">MLWFGGLYKNDIGHEISVENWKSSKKPTGGFHKMSMVGSLNSMKSTEKSHVCSHNSFIHALCYRLAAHSCWSSIRCPIKCTVIDSEVQGCNDDIIEELHSFIQHIKKADIGEKVPGNELST</sequence>
<accession>A0A3S3NBQ2</accession>
<dbReference type="EMBL" id="QPKB01000007">
    <property type="protein sequence ID" value="RWR89050.1"/>
    <property type="molecule type" value="Genomic_DNA"/>
</dbReference>
<organism evidence="1 2">
    <name type="scientific">Cinnamomum micranthum f. kanehirae</name>
    <dbReference type="NCBI Taxonomy" id="337451"/>
    <lineage>
        <taxon>Eukaryota</taxon>
        <taxon>Viridiplantae</taxon>
        <taxon>Streptophyta</taxon>
        <taxon>Embryophyta</taxon>
        <taxon>Tracheophyta</taxon>
        <taxon>Spermatophyta</taxon>
        <taxon>Magnoliopsida</taxon>
        <taxon>Magnoliidae</taxon>
        <taxon>Laurales</taxon>
        <taxon>Lauraceae</taxon>
        <taxon>Cinnamomum</taxon>
    </lineage>
</organism>
<dbReference type="OrthoDB" id="10264738at2759"/>
<keyword evidence="1" id="KW-0418">Kinase</keyword>
<gene>
    <name evidence="1" type="ORF">CKAN_01809700</name>
</gene>
<keyword evidence="1" id="KW-0808">Transferase</keyword>
<comment type="caution">
    <text evidence="1">The sequence shown here is derived from an EMBL/GenBank/DDBJ whole genome shotgun (WGS) entry which is preliminary data.</text>
</comment>
<evidence type="ECO:0000313" key="2">
    <source>
        <dbReference type="Proteomes" id="UP000283530"/>
    </source>
</evidence>
<evidence type="ECO:0000313" key="1">
    <source>
        <dbReference type="EMBL" id="RWR89050.1"/>
    </source>
</evidence>
<dbReference type="GO" id="GO:0016301">
    <property type="term" value="F:kinase activity"/>
    <property type="evidence" value="ECO:0007669"/>
    <property type="project" value="UniProtKB-KW"/>
</dbReference>
<dbReference type="AlphaFoldDB" id="A0A3S3NBQ2"/>
<keyword evidence="2" id="KW-1185">Reference proteome</keyword>
<protein>
    <submittedName>
        <fullName evidence="1">Protein kinase and PP2C-like domain-containing protein</fullName>
    </submittedName>
</protein>